<reference evidence="2" key="1">
    <citation type="submission" date="2018-09" db="EMBL/GenBank/DDBJ databases">
        <authorList>
            <person name="Livingstone P.G."/>
            <person name="Whitworth D.E."/>
        </authorList>
    </citation>
    <scope>NUCLEOTIDE SEQUENCE [LARGE SCALE GENOMIC DNA]</scope>
    <source>
        <strain evidence="2">CA054A</strain>
    </source>
</reference>
<organism evidence="1 2">
    <name type="scientific">Corallococcus terminator</name>
    <dbReference type="NCBI Taxonomy" id="2316733"/>
    <lineage>
        <taxon>Bacteria</taxon>
        <taxon>Pseudomonadati</taxon>
        <taxon>Myxococcota</taxon>
        <taxon>Myxococcia</taxon>
        <taxon>Myxococcales</taxon>
        <taxon>Cystobacterineae</taxon>
        <taxon>Myxococcaceae</taxon>
        <taxon>Corallococcus</taxon>
    </lineage>
</organism>
<dbReference type="EMBL" id="RAVZ01000069">
    <property type="protein sequence ID" value="RKG89309.1"/>
    <property type="molecule type" value="Genomic_DNA"/>
</dbReference>
<gene>
    <name evidence="1" type="ORF">D7V88_12855</name>
</gene>
<evidence type="ECO:0000313" key="2">
    <source>
        <dbReference type="Proteomes" id="UP000268094"/>
    </source>
</evidence>
<dbReference type="AlphaFoldDB" id="A0A3A8J0Q1"/>
<comment type="caution">
    <text evidence="1">The sequence shown here is derived from an EMBL/GenBank/DDBJ whole genome shotgun (WGS) entry which is preliminary data.</text>
</comment>
<dbReference type="Proteomes" id="UP000268094">
    <property type="component" value="Unassembled WGS sequence"/>
</dbReference>
<proteinExistence type="predicted"/>
<name>A0A3A8J0Q1_9BACT</name>
<accession>A0A3A8J0Q1</accession>
<evidence type="ECO:0000313" key="1">
    <source>
        <dbReference type="EMBL" id="RKG89309.1"/>
    </source>
</evidence>
<sequence length="76" mass="8495">MLVQGMHRIASLIELPHIPRIAGRTAALLAQLAKPLFEQSEACIPMIREFLLQLHSQTNMVSIECLEMPLDAIYPA</sequence>
<keyword evidence="2" id="KW-1185">Reference proteome</keyword>
<protein>
    <submittedName>
        <fullName evidence="1">Uncharacterized protein</fullName>
    </submittedName>
</protein>